<dbReference type="AlphaFoldDB" id="E4Y5N0"/>
<feature type="compositionally biased region" description="Polar residues" evidence="1">
    <location>
        <begin position="7"/>
        <end position="22"/>
    </location>
</feature>
<dbReference type="InterPro" id="IPR016186">
    <property type="entry name" value="C-type_lectin-like/link_sf"/>
</dbReference>
<dbReference type="SUPFAM" id="SSF56436">
    <property type="entry name" value="C-type lectin-like"/>
    <property type="match status" value="1"/>
</dbReference>
<accession>E4Y5N0</accession>
<feature type="region of interest" description="Disordered" evidence="1">
    <location>
        <begin position="1"/>
        <end position="22"/>
    </location>
</feature>
<dbReference type="InterPro" id="IPR016187">
    <property type="entry name" value="CTDL_fold"/>
</dbReference>
<dbReference type="PROSITE" id="PS50041">
    <property type="entry name" value="C_TYPE_LECTIN_2"/>
    <property type="match status" value="1"/>
</dbReference>
<feature type="domain" description="C-type lectin" evidence="2">
    <location>
        <begin position="202"/>
        <end position="260"/>
    </location>
</feature>
<evidence type="ECO:0000256" key="1">
    <source>
        <dbReference type="SAM" id="MobiDB-lite"/>
    </source>
</evidence>
<sequence length="376" mass="42455">MNERTQPEASTDSSADIDTTALPLQTSSEITFASTESLTMLTIEPDKKSTTTGIDYYSSTSAATITNHAAQSSTTATFTDSSVTDDITEVLTTADQMSSTDYLATSSAGSDASSTSKSPEIISSAETTTEQSFLTTETTEASCIEKVWFIPQEEKDLHYDVIKKNCAEKASENNATFGYPAFFNSDEEFDQYKSSVPHRKEYIGYEQHGNNAIENWRKADGSVIEYKNWDIAQPDQNHETCAQINWATLDSGKKVRWIKKDEFPNGHKRGYVEFVHDKRQWKWGDGELIHLASRGSLFRMTPHPTKPKSFQLHRDANYASVTSRKALLISYKLSDGYDLLKGTDKINIHIHFLFRYKIISKSLYRIKSDPNQQRRF</sequence>
<proteinExistence type="predicted"/>
<protein>
    <recommendedName>
        <fullName evidence="2">C-type lectin domain-containing protein</fullName>
    </recommendedName>
</protein>
<evidence type="ECO:0000259" key="2">
    <source>
        <dbReference type="PROSITE" id="PS50041"/>
    </source>
</evidence>
<organism evidence="3">
    <name type="scientific">Oikopleura dioica</name>
    <name type="common">Tunicate</name>
    <dbReference type="NCBI Taxonomy" id="34765"/>
    <lineage>
        <taxon>Eukaryota</taxon>
        <taxon>Metazoa</taxon>
        <taxon>Chordata</taxon>
        <taxon>Tunicata</taxon>
        <taxon>Appendicularia</taxon>
        <taxon>Copelata</taxon>
        <taxon>Oikopleuridae</taxon>
        <taxon>Oikopleura</taxon>
    </lineage>
</organism>
<dbReference type="Gene3D" id="3.10.100.10">
    <property type="entry name" value="Mannose-Binding Protein A, subunit A"/>
    <property type="match status" value="1"/>
</dbReference>
<gene>
    <name evidence="3" type="ORF">GSOID_T00018877001</name>
</gene>
<reference evidence="3" key="1">
    <citation type="journal article" date="2010" name="Science">
        <title>Plasticity of animal genome architecture unmasked by rapid evolution of a pelagic tunicate.</title>
        <authorList>
            <person name="Denoeud F."/>
            <person name="Henriet S."/>
            <person name="Mungpakdee S."/>
            <person name="Aury J.M."/>
            <person name="Da Silva C."/>
            <person name="Brinkmann H."/>
            <person name="Mikhaleva J."/>
            <person name="Olsen L.C."/>
            <person name="Jubin C."/>
            <person name="Canestro C."/>
            <person name="Bouquet J.M."/>
            <person name="Danks G."/>
            <person name="Poulain J."/>
            <person name="Campsteijn C."/>
            <person name="Adamski M."/>
            <person name="Cross I."/>
            <person name="Yadetie F."/>
            <person name="Muffato M."/>
            <person name="Louis A."/>
            <person name="Butcher S."/>
            <person name="Tsagkogeorga G."/>
            <person name="Konrad A."/>
            <person name="Singh S."/>
            <person name="Jensen M.F."/>
            <person name="Cong E.H."/>
            <person name="Eikeseth-Otteraa H."/>
            <person name="Noel B."/>
            <person name="Anthouard V."/>
            <person name="Porcel B.M."/>
            <person name="Kachouri-Lafond R."/>
            <person name="Nishino A."/>
            <person name="Ugolini M."/>
            <person name="Chourrout P."/>
            <person name="Nishida H."/>
            <person name="Aasland R."/>
            <person name="Huzurbazar S."/>
            <person name="Westhof E."/>
            <person name="Delsuc F."/>
            <person name="Lehrach H."/>
            <person name="Reinhardt R."/>
            <person name="Weissenbach J."/>
            <person name="Roy S.W."/>
            <person name="Artiguenave F."/>
            <person name="Postlethwait J.H."/>
            <person name="Manak J.R."/>
            <person name="Thompson E.M."/>
            <person name="Jaillon O."/>
            <person name="Du Pasquier L."/>
            <person name="Boudinot P."/>
            <person name="Liberles D.A."/>
            <person name="Volff J.N."/>
            <person name="Philippe H."/>
            <person name="Lenhard B."/>
            <person name="Roest Crollius H."/>
            <person name="Wincker P."/>
            <person name="Chourrout D."/>
        </authorList>
    </citation>
    <scope>NUCLEOTIDE SEQUENCE [LARGE SCALE GENOMIC DNA]</scope>
</reference>
<dbReference type="InterPro" id="IPR001304">
    <property type="entry name" value="C-type_lectin-like"/>
</dbReference>
<feature type="region of interest" description="Disordered" evidence="1">
    <location>
        <begin position="104"/>
        <end position="136"/>
    </location>
</feature>
<dbReference type="EMBL" id="FN654288">
    <property type="protein sequence ID" value="CBY30930.1"/>
    <property type="molecule type" value="Genomic_DNA"/>
</dbReference>
<evidence type="ECO:0000313" key="3">
    <source>
        <dbReference type="EMBL" id="CBY30930.1"/>
    </source>
</evidence>
<dbReference type="Proteomes" id="UP000011014">
    <property type="component" value="Unassembled WGS sequence"/>
</dbReference>
<name>E4Y5N0_OIKDI</name>